<dbReference type="EMBL" id="JAHUTI010000365">
    <property type="protein sequence ID" value="MED6232006.1"/>
    <property type="molecule type" value="Genomic_DNA"/>
</dbReference>
<accession>A0ABU7A2C9</accession>
<name>A0ABU7A2C9_9TELE</name>
<gene>
    <name evidence="1" type="ORF">ATANTOWER_017631</name>
</gene>
<protein>
    <submittedName>
        <fullName evidence="1">Uncharacterized protein</fullName>
    </submittedName>
</protein>
<proteinExistence type="predicted"/>
<organism evidence="1 2">
    <name type="scientific">Ataeniobius toweri</name>
    <dbReference type="NCBI Taxonomy" id="208326"/>
    <lineage>
        <taxon>Eukaryota</taxon>
        <taxon>Metazoa</taxon>
        <taxon>Chordata</taxon>
        <taxon>Craniata</taxon>
        <taxon>Vertebrata</taxon>
        <taxon>Euteleostomi</taxon>
        <taxon>Actinopterygii</taxon>
        <taxon>Neopterygii</taxon>
        <taxon>Teleostei</taxon>
        <taxon>Neoteleostei</taxon>
        <taxon>Acanthomorphata</taxon>
        <taxon>Ovalentaria</taxon>
        <taxon>Atherinomorphae</taxon>
        <taxon>Cyprinodontiformes</taxon>
        <taxon>Goodeidae</taxon>
        <taxon>Ataeniobius</taxon>
    </lineage>
</organism>
<keyword evidence="2" id="KW-1185">Reference proteome</keyword>
<comment type="caution">
    <text evidence="1">The sequence shown here is derived from an EMBL/GenBank/DDBJ whole genome shotgun (WGS) entry which is preliminary data.</text>
</comment>
<evidence type="ECO:0000313" key="1">
    <source>
        <dbReference type="EMBL" id="MED6232006.1"/>
    </source>
</evidence>
<evidence type="ECO:0000313" key="2">
    <source>
        <dbReference type="Proteomes" id="UP001345963"/>
    </source>
</evidence>
<dbReference type="Proteomes" id="UP001345963">
    <property type="component" value="Unassembled WGS sequence"/>
</dbReference>
<sequence>METNMLFGGTRKCSGFSALDQHQNNFPFFLLTQPKKRLEYSVYDLCIQRNSNVGLKPDVKAALGRFGPLKDSGRRKRKEWCDMRQRWRQWGNRAILLARPRVNKQTHSFKTFPV</sequence>
<reference evidence="1 2" key="1">
    <citation type="submission" date="2021-07" db="EMBL/GenBank/DDBJ databases">
        <authorList>
            <person name="Palmer J.M."/>
        </authorList>
    </citation>
    <scope>NUCLEOTIDE SEQUENCE [LARGE SCALE GENOMIC DNA]</scope>
    <source>
        <strain evidence="1 2">AT_MEX2019</strain>
        <tissue evidence="1">Muscle</tissue>
    </source>
</reference>